<dbReference type="AlphaFoldDB" id="A0A8S1JVR7"/>
<keyword evidence="3" id="KW-1185">Reference proteome</keyword>
<reference evidence="2" key="1">
    <citation type="submission" date="2021-01" db="EMBL/GenBank/DDBJ databases">
        <authorList>
            <consortium name="Genoscope - CEA"/>
            <person name="William W."/>
        </authorList>
    </citation>
    <scope>NUCLEOTIDE SEQUENCE</scope>
</reference>
<evidence type="ECO:0000313" key="2">
    <source>
        <dbReference type="EMBL" id="CAD8044590.1"/>
    </source>
</evidence>
<keyword evidence="1" id="KW-0812">Transmembrane</keyword>
<dbReference type="EMBL" id="CAJJDM010000004">
    <property type="protein sequence ID" value="CAD8044590.1"/>
    <property type="molecule type" value="Genomic_DNA"/>
</dbReference>
<gene>
    <name evidence="2" type="ORF">PPRIM_AZ9-3.1.T0080154</name>
</gene>
<protein>
    <submittedName>
        <fullName evidence="2">Uncharacterized protein</fullName>
    </submittedName>
</protein>
<proteinExistence type="predicted"/>
<feature type="transmembrane region" description="Helical" evidence="1">
    <location>
        <begin position="75"/>
        <end position="95"/>
    </location>
</feature>
<organism evidence="2 3">
    <name type="scientific">Paramecium primaurelia</name>
    <dbReference type="NCBI Taxonomy" id="5886"/>
    <lineage>
        <taxon>Eukaryota</taxon>
        <taxon>Sar</taxon>
        <taxon>Alveolata</taxon>
        <taxon>Ciliophora</taxon>
        <taxon>Intramacronucleata</taxon>
        <taxon>Oligohymenophorea</taxon>
        <taxon>Peniculida</taxon>
        <taxon>Parameciidae</taxon>
        <taxon>Paramecium</taxon>
    </lineage>
</organism>
<keyword evidence="1" id="KW-1133">Transmembrane helix</keyword>
<dbReference type="OMA" id="GWNCASY"/>
<comment type="caution">
    <text evidence="2">The sequence shown here is derived from an EMBL/GenBank/DDBJ whole genome shotgun (WGS) entry which is preliminary data.</text>
</comment>
<sequence>MILKKIVFNFAKQNFRIVEAEKLLFDKTNKSLIYRMHNGENQLQWCLRGLSFFTALNCILASQEYIQPIFGGWNCASYTLCTVVGFAGLIFLKIFSKRTIHELRLLKTGDFVEIKYFNAFWTPRLQTVHVSEFANLTESYFSYHRVDLTSVGKVWINIEKNEFAEQFQDQSVLMQILSGVPIKLDQSKHIKKQII</sequence>
<accession>A0A8S1JVR7</accession>
<evidence type="ECO:0000313" key="3">
    <source>
        <dbReference type="Proteomes" id="UP000688137"/>
    </source>
</evidence>
<name>A0A8S1JVR7_PARPR</name>
<keyword evidence="1" id="KW-0472">Membrane</keyword>
<dbReference type="Proteomes" id="UP000688137">
    <property type="component" value="Unassembled WGS sequence"/>
</dbReference>
<evidence type="ECO:0000256" key="1">
    <source>
        <dbReference type="SAM" id="Phobius"/>
    </source>
</evidence>